<accession>A0A5D9CBR2</accession>
<dbReference type="Pfam" id="PF13455">
    <property type="entry name" value="MUG113"/>
    <property type="match status" value="1"/>
</dbReference>
<keyword evidence="5" id="KW-1185">Reference proteome</keyword>
<dbReference type="InterPro" id="IPR025166">
    <property type="entry name" value="Integrase_DNA_bind_dom"/>
</dbReference>
<dbReference type="AlphaFoldDB" id="A0A5D9CBR2"/>
<keyword evidence="2" id="KW-0229">DNA integration</keyword>
<dbReference type="EMBL" id="VTOU01000001">
    <property type="protein sequence ID" value="TZG28602.1"/>
    <property type="molecule type" value="Genomic_DNA"/>
</dbReference>
<evidence type="ECO:0000313" key="5">
    <source>
        <dbReference type="Proteomes" id="UP000322077"/>
    </source>
</evidence>
<evidence type="ECO:0000259" key="3">
    <source>
        <dbReference type="Pfam" id="PF13356"/>
    </source>
</evidence>
<organism evidence="4 5">
    <name type="scientific">Sphingomonas montanisoli</name>
    <dbReference type="NCBI Taxonomy" id="2606412"/>
    <lineage>
        <taxon>Bacteria</taxon>
        <taxon>Pseudomonadati</taxon>
        <taxon>Pseudomonadota</taxon>
        <taxon>Alphaproteobacteria</taxon>
        <taxon>Sphingomonadales</taxon>
        <taxon>Sphingomonadaceae</taxon>
        <taxon>Sphingomonas</taxon>
    </lineage>
</organism>
<dbReference type="Gene3D" id="3.30.160.390">
    <property type="entry name" value="Integrase, DNA-binding domain"/>
    <property type="match status" value="1"/>
</dbReference>
<comment type="similarity">
    <text evidence="1">Belongs to the 'phage' integrase family.</text>
</comment>
<evidence type="ECO:0000256" key="2">
    <source>
        <dbReference type="ARBA" id="ARBA00022908"/>
    </source>
</evidence>
<evidence type="ECO:0000256" key="1">
    <source>
        <dbReference type="ARBA" id="ARBA00008857"/>
    </source>
</evidence>
<evidence type="ECO:0000313" key="4">
    <source>
        <dbReference type="EMBL" id="TZG28602.1"/>
    </source>
</evidence>
<proteinExistence type="inferred from homology"/>
<protein>
    <submittedName>
        <fullName evidence="4">DUF4102 domain-containing protein</fullName>
    </submittedName>
</protein>
<name>A0A5D9CBR2_9SPHN</name>
<comment type="caution">
    <text evidence="4">The sequence shown here is derived from an EMBL/GenBank/DDBJ whole genome shotgun (WGS) entry which is preliminary data.</text>
</comment>
<dbReference type="InterPro" id="IPR050808">
    <property type="entry name" value="Phage_Integrase"/>
</dbReference>
<reference evidence="4 5" key="1">
    <citation type="submission" date="2019-08" db="EMBL/GenBank/DDBJ databases">
        <authorList>
            <person name="Wang G."/>
            <person name="Xu Z."/>
        </authorList>
    </citation>
    <scope>NUCLEOTIDE SEQUENCE [LARGE SCALE GENOMIC DNA]</scope>
    <source>
        <strain evidence="4 5">ZX</strain>
    </source>
</reference>
<dbReference type="GO" id="GO:0015074">
    <property type="term" value="P:DNA integration"/>
    <property type="evidence" value="ECO:0007669"/>
    <property type="project" value="UniProtKB-KW"/>
</dbReference>
<sequence>MPPYHRDMLTDAQIAEAAPTDRAYKMADSNGLYLYITRAGAKSWRLKYRFGGHEQRLTFGLYPEITVERARELRDQARLLLKAKQDPRRALEVVAQRDAAFFLLTPPETEGTPNVYFVRQASGLIKIGVTRNLPARLAQLQLGGDRPLELMGVLSGGFATEGMLHRLFAESAVGGEWFTPSPRLLEFIEENIEVAG</sequence>
<dbReference type="Pfam" id="PF13356">
    <property type="entry name" value="Arm-DNA-bind_3"/>
    <property type="match status" value="1"/>
</dbReference>
<gene>
    <name evidence="4" type="ORF">FYJ91_00130</name>
</gene>
<feature type="domain" description="Integrase DNA-binding" evidence="3">
    <location>
        <begin position="9"/>
        <end position="89"/>
    </location>
</feature>
<dbReference type="InterPro" id="IPR038488">
    <property type="entry name" value="Integrase_DNA-bd_sf"/>
</dbReference>
<dbReference type="PANTHER" id="PTHR30629:SF2">
    <property type="entry name" value="PROPHAGE INTEGRASE INTS-RELATED"/>
    <property type="match status" value="1"/>
</dbReference>
<dbReference type="Proteomes" id="UP000322077">
    <property type="component" value="Unassembled WGS sequence"/>
</dbReference>
<dbReference type="PANTHER" id="PTHR30629">
    <property type="entry name" value="PROPHAGE INTEGRASE"/>
    <property type="match status" value="1"/>
</dbReference>